<feature type="region of interest" description="Disordered" evidence="10">
    <location>
        <begin position="279"/>
        <end position="313"/>
    </location>
</feature>
<dbReference type="PRINTS" id="PR00685">
    <property type="entry name" value="TIFACTORIIB"/>
</dbReference>
<dbReference type="InterPro" id="IPR011665">
    <property type="entry name" value="BRF1_TBP-bd_dom"/>
</dbReference>
<accession>A0AAV7JZ21</accession>
<sequence>MVSCKYCGSEAPLETCPERGEIVCTDCGAVCNESNIVTEVSFDKESGGPSVFGQLLYADGLTSYERRKLSKSTAGQAKKRLLCLGAKLRLSSASIETGFSFFKLATSQGLLKGFRNKIADAVLLYITCRLEGTPHMLMDFADILRVNLFTLGRLFLKLTKGLHLTLPLGDPWQYILRFSSKLSLGDKRHEVATTALRLVARMKRDWMNVGRHPCGLYGASLFIAGRLSGFRIHVREISRVVGLHHSTIKKRLNEFKRTPSCALTIDEFFRVDLLREEEPPSFSQNQTQSPLSIDSDFSDEDDSPDSSSFSMSRKSLNVDETIAKARYLQKLKEVGPLPLEPSSQSELERFSFYAENSEEHTKIGAEDELDTTGLDEIELDDYILTNEESEHKTELWMSEFGEYEAELVLRAERRRNIASKQAVCRKKRILEVQVGPGSSTREVLQQVINKTGLHDRLDPGALLGEDRKDNFSGRQDDIVEGAITKTGYDSEDSDDNKSETHFGEEILIEQNVFFEDYDIR</sequence>
<dbReference type="InterPro" id="IPR013763">
    <property type="entry name" value="Cyclin-like_dom"/>
</dbReference>
<dbReference type="GO" id="GO:0008270">
    <property type="term" value="F:zinc ion binding"/>
    <property type="evidence" value="ECO:0007669"/>
    <property type="project" value="UniProtKB-KW"/>
</dbReference>
<comment type="similarity">
    <text evidence="2">Belongs to the TFIIB family.</text>
</comment>
<evidence type="ECO:0000313" key="12">
    <source>
        <dbReference type="EMBL" id="KAI6654224.1"/>
    </source>
</evidence>
<comment type="caution">
    <text evidence="12">The sequence shown here is derived from an EMBL/GenBank/DDBJ whole genome shotgun (WGS) entry which is preliminary data.</text>
</comment>
<gene>
    <name evidence="12" type="ORF">LOD99_623</name>
</gene>
<evidence type="ECO:0000259" key="11">
    <source>
        <dbReference type="SMART" id="SM00385"/>
    </source>
</evidence>
<keyword evidence="9" id="KW-0539">Nucleus</keyword>
<evidence type="ECO:0000256" key="9">
    <source>
        <dbReference type="ARBA" id="ARBA00023242"/>
    </source>
</evidence>
<keyword evidence="8" id="KW-0804">Transcription</keyword>
<dbReference type="GO" id="GO:0017025">
    <property type="term" value="F:TBP-class protein binding"/>
    <property type="evidence" value="ECO:0007669"/>
    <property type="project" value="InterPro"/>
</dbReference>
<feature type="region of interest" description="Disordered" evidence="10">
    <location>
        <begin position="482"/>
        <end position="501"/>
    </location>
</feature>
<keyword evidence="6" id="KW-0805">Transcription regulation</keyword>
<feature type="domain" description="Cyclin-like" evidence="11">
    <location>
        <begin position="173"/>
        <end position="257"/>
    </location>
</feature>
<reference evidence="12 13" key="1">
    <citation type="journal article" date="2023" name="BMC Biol.">
        <title>The compact genome of the sponge Oopsacas minuta (Hexactinellida) is lacking key metazoan core genes.</title>
        <authorList>
            <person name="Santini S."/>
            <person name="Schenkelaars Q."/>
            <person name="Jourda C."/>
            <person name="Duchesne M."/>
            <person name="Belahbib H."/>
            <person name="Rocher C."/>
            <person name="Selva M."/>
            <person name="Riesgo A."/>
            <person name="Vervoort M."/>
            <person name="Leys S.P."/>
            <person name="Kodjabachian L."/>
            <person name="Le Bivic A."/>
            <person name="Borchiellini C."/>
            <person name="Claverie J.M."/>
            <person name="Renard E."/>
        </authorList>
    </citation>
    <scope>NUCLEOTIDE SEQUENCE [LARGE SCALE GENOMIC DNA]</scope>
    <source>
        <strain evidence="12">SPO-2</strain>
    </source>
</reference>
<dbReference type="Pfam" id="PF00382">
    <property type="entry name" value="TFIIB"/>
    <property type="match status" value="2"/>
</dbReference>
<dbReference type="PANTHER" id="PTHR11618">
    <property type="entry name" value="TRANSCRIPTION INITIATION FACTOR IIB-RELATED"/>
    <property type="match status" value="1"/>
</dbReference>
<dbReference type="GO" id="GO:0005634">
    <property type="term" value="C:nucleus"/>
    <property type="evidence" value="ECO:0007669"/>
    <property type="project" value="UniProtKB-SubCell"/>
</dbReference>
<dbReference type="InterPro" id="IPR000812">
    <property type="entry name" value="TFIIB"/>
</dbReference>
<keyword evidence="13" id="KW-1185">Reference proteome</keyword>
<evidence type="ECO:0000256" key="1">
    <source>
        <dbReference type="ARBA" id="ARBA00004123"/>
    </source>
</evidence>
<evidence type="ECO:0000313" key="13">
    <source>
        <dbReference type="Proteomes" id="UP001165289"/>
    </source>
</evidence>
<dbReference type="PANTHER" id="PTHR11618:SF4">
    <property type="entry name" value="TRANSCRIPTION FACTOR IIIB 90 KDA SUBUNIT"/>
    <property type="match status" value="1"/>
</dbReference>
<evidence type="ECO:0000256" key="7">
    <source>
        <dbReference type="ARBA" id="ARBA00023159"/>
    </source>
</evidence>
<organism evidence="12 13">
    <name type="scientific">Oopsacas minuta</name>
    <dbReference type="NCBI Taxonomy" id="111878"/>
    <lineage>
        <taxon>Eukaryota</taxon>
        <taxon>Metazoa</taxon>
        <taxon>Porifera</taxon>
        <taxon>Hexactinellida</taxon>
        <taxon>Hexasterophora</taxon>
        <taxon>Lyssacinosida</taxon>
        <taxon>Leucopsacidae</taxon>
        <taxon>Oopsacas</taxon>
    </lineage>
</organism>
<protein>
    <submittedName>
        <fullName evidence="12">Transcription factor IIIB 90 kDa subunit</fullName>
    </submittedName>
</protein>
<dbReference type="SMART" id="SM00385">
    <property type="entry name" value="CYCLIN"/>
    <property type="match status" value="2"/>
</dbReference>
<evidence type="ECO:0000256" key="8">
    <source>
        <dbReference type="ARBA" id="ARBA00023163"/>
    </source>
</evidence>
<dbReference type="GO" id="GO:0000126">
    <property type="term" value="C:transcription factor TFIIIB complex"/>
    <property type="evidence" value="ECO:0007669"/>
    <property type="project" value="TreeGrafter"/>
</dbReference>
<dbReference type="Gene3D" id="1.20.5.650">
    <property type="entry name" value="Single helix bin"/>
    <property type="match status" value="1"/>
</dbReference>
<dbReference type="EMBL" id="JAKMXF010000222">
    <property type="protein sequence ID" value="KAI6654224.1"/>
    <property type="molecule type" value="Genomic_DNA"/>
</dbReference>
<dbReference type="Proteomes" id="UP001165289">
    <property type="component" value="Unassembled WGS sequence"/>
</dbReference>
<comment type="subcellular location">
    <subcellularLocation>
        <location evidence="1">Nucleus</location>
    </subcellularLocation>
</comment>
<dbReference type="GO" id="GO:0070897">
    <property type="term" value="P:transcription preinitiation complex assembly"/>
    <property type="evidence" value="ECO:0007669"/>
    <property type="project" value="InterPro"/>
</dbReference>
<feature type="domain" description="Cyclin-like" evidence="11">
    <location>
        <begin position="79"/>
        <end position="160"/>
    </location>
</feature>
<evidence type="ECO:0000256" key="10">
    <source>
        <dbReference type="SAM" id="MobiDB-lite"/>
    </source>
</evidence>
<keyword evidence="5" id="KW-0862">Zinc</keyword>
<dbReference type="GO" id="GO:0097550">
    <property type="term" value="C:transcription preinitiation complex"/>
    <property type="evidence" value="ECO:0007669"/>
    <property type="project" value="TreeGrafter"/>
</dbReference>
<dbReference type="CDD" id="cd20554">
    <property type="entry name" value="CYCLIN_TFIIIB90_rpt2"/>
    <property type="match status" value="1"/>
</dbReference>
<dbReference type="Pfam" id="PF07741">
    <property type="entry name" value="BRF1"/>
    <property type="match status" value="1"/>
</dbReference>
<dbReference type="SUPFAM" id="SSF57783">
    <property type="entry name" value="Zinc beta-ribbon"/>
    <property type="match status" value="1"/>
</dbReference>
<evidence type="ECO:0000256" key="5">
    <source>
        <dbReference type="ARBA" id="ARBA00022833"/>
    </source>
</evidence>
<dbReference type="Gene3D" id="1.10.472.10">
    <property type="entry name" value="Cyclin-like"/>
    <property type="match status" value="2"/>
</dbReference>
<dbReference type="GO" id="GO:0001006">
    <property type="term" value="F:RNA polymerase III type 3 promoter sequence-specific DNA binding"/>
    <property type="evidence" value="ECO:0007669"/>
    <property type="project" value="TreeGrafter"/>
</dbReference>
<proteinExistence type="inferred from homology"/>
<dbReference type="SUPFAM" id="SSF47954">
    <property type="entry name" value="Cyclin-like"/>
    <property type="match status" value="2"/>
</dbReference>
<evidence type="ECO:0000256" key="4">
    <source>
        <dbReference type="ARBA" id="ARBA00022771"/>
    </source>
</evidence>
<dbReference type="AlphaFoldDB" id="A0AAV7JZ21"/>
<dbReference type="InterPro" id="IPR036915">
    <property type="entry name" value="Cyclin-like_sf"/>
</dbReference>
<dbReference type="Gene3D" id="2.20.25.10">
    <property type="match status" value="1"/>
</dbReference>
<keyword evidence="4" id="KW-0863">Zinc-finger</keyword>
<evidence type="ECO:0000256" key="6">
    <source>
        <dbReference type="ARBA" id="ARBA00023015"/>
    </source>
</evidence>
<dbReference type="InterPro" id="IPR013150">
    <property type="entry name" value="TFIIB_cyclin"/>
</dbReference>
<feature type="compositionally biased region" description="Polar residues" evidence="10">
    <location>
        <begin position="281"/>
        <end position="291"/>
    </location>
</feature>
<evidence type="ECO:0000256" key="2">
    <source>
        <dbReference type="ARBA" id="ARBA00010857"/>
    </source>
</evidence>
<dbReference type="GO" id="GO:0000995">
    <property type="term" value="F:RNA polymerase III general transcription initiation factor activity"/>
    <property type="evidence" value="ECO:0007669"/>
    <property type="project" value="TreeGrafter"/>
</dbReference>
<evidence type="ECO:0000256" key="3">
    <source>
        <dbReference type="ARBA" id="ARBA00022723"/>
    </source>
</evidence>
<dbReference type="FunFam" id="1.10.472.10:FF:000002">
    <property type="entry name" value="Transcription factor IIIB 90 kDa subunit"/>
    <property type="match status" value="1"/>
</dbReference>
<name>A0AAV7JZ21_9METZ</name>
<keyword evidence="3" id="KW-0479">Metal-binding</keyword>
<keyword evidence="7" id="KW-0010">Activator</keyword>